<gene>
    <name evidence="1" type="ORF">METZ01_LOCUS415664</name>
</gene>
<evidence type="ECO:0000313" key="1">
    <source>
        <dbReference type="EMBL" id="SVD62810.1"/>
    </source>
</evidence>
<organism evidence="1">
    <name type="scientific">marine metagenome</name>
    <dbReference type="NCBI Taxonomy" id="408172"/>
    <lineage>
        <taxon>unclassified sequences</taxon>
        <taxon>metagenomes</taxon>
        <taxon>ecological metagenomes</taxon>
    </lineage>
</organism>
<dbReference type="EMBL" id="UINC01162838">
    <property type="protein sequence ID" value="SVD62810.1"/>
    <property type="molecule type" value="Genomic_DNA"/>
</dbReference>
<reference evidence="1" key="1">
    <citation type="submission" date="2018-05" db="EMBL/GenBank/DDBJ databases">
        <authorList>
            <person name="Lanie J.A."/>
            <person name="Ng W.-L."/>
            <person name="Kazmierczak K.M."/>
            <person name="Andrzejewski T.M."/>
            <person name="Davidsen T.M."/>
            <person name="Wayne K.J."/>
            <person name="Tettelin H."/>
            <person name="Glass J.I."/>
            <person name="Rusch D."/>
            <person name="Podicherti R."/>
            <person name="Tsui H.-C.T."/>
            <person name="Winkler M.E."/>
        </authorList>
    </citation>
    <scope>NUCLEOTIDE SEQUENCE</scope>
</reference>
<feature type="non-terminal residue" evidence="1">
    <location>
        <position position="28"/>
    </location>
</feature>
<accession>A0A382WW50</accession>
<proteinExistence type="predicted"/>
<sequence>MILLALPVLLLVWEWRRRGTVLAMPFDH</sequence>
<name>A0A382WW50_9ZZZZ</name>
<protein>
    <submittedName>
        <fullName evidence="1">Uncharacterized protein</fullName>
    </submittedName>
</protein>
<dbReference type="AlphaFoldDB" id="A0A382WW50"/>